<dbReference type="PANTHER" id="PTHR30061:SF50">
    <property type="entry name" value="MALTOSE_MALTODEXTRIN-BINDING PERIPLASMIC PROTEIN"/>
    <property type="match status" value="1"/>
</dbReference>
<dbReference type="EMBL" id="BAAAOF010000002">
    <property type="protein sequence ID" value="GAA1918323.1"/>
    <property type="molecule type" value="Genomic_DNA"/>
</dbReference>
<reference evidence="5 6" key="1">
    <citation type="journal article" date="2019" name="Int. J. Syst. Evol. Microbiol.">
        <title>The Global Catalogue of Microorganisms (GCM) 10K type strain sequencing project: providing services to taxonomists for standard genome sequencing and annotation.</title>
        <authorList>
            <consortium name="The Broad Institute Genomics Platform"/>
            <consortium name="The Broad Institute Genome Sequencing Center for Infectious Disease"/>
            <person name="Wu L."/>
            <person name="Ma J."/>
        </authorList>
    </citation>
    <scope>NUCLEOTIDE SEQUENCE [LARGE SCALE GENOMIC DNA]</scope>
    <source>
        <strain evidence="5 6">JCM 14900</strain>
    </source>
</reference>
<feature type="chain" id="PRO_5046411774" evidence="4">
    <location>
        <begin position="26"/>
        <end position="439"/>
    </location>
</feature>
<comment type="caution">
    <text evidence="5">The sequence shown here is derived from an EMBL/GenBank/DDBJ whole genome shotgun (WGS) entry which is preliminary data.</text>
</comment>
<evidence type="ECO:0000256" key="2">
    <source>
        <dbReference type="ARBA" id="ARBA00022448"/>
    </source>
</evidence>
<proteinExistence type="inferred from homology"/>
<comment type="similarity">
    <text evidence="1">Belongs to the bacterial solute-binding protein 1 family.</text>
</comment>
<evidence type="ECO:0000256" key="1">
    <source>
        <dbReference type="ARBA" id="ARBA00008520"/>
    </source>
</evidence>
<dbReference type="Pfam" id="PF01547">
    <property type="entry name" value="SBP_bac_1"/>
    <property type="match status" value="1"/>
</dbReference>
<dbReference type="SUPFAM" id="SSF53850">
    <property type="entry name" value="Periplasmic binding protein-like II"/>
    <property type="match status" value="1"/>
</dbReference>
<evidence type="ECO:0000256" key="3">
    <source>
        <dbReference type="ARBA" id="ARBA00022729"/>
    </source>
</evidence>
<protein>
    <submittedName>
        <fullName evidence="5">Extracellular solute-binding protein</fullName>
    </submittedName>
</protein>
<name>A0ABN2PCM7_9MICO</name>
<sequence length="439" mass="47150">MQRGITRSLGIAAAAIFAVTLTSCAGSSGTPSDDGEETGTIVVWDLLVGSDENWKAVMDQVDEEFEADHPGIEIDRVAQPADPTVIKQLMQAAAQSKSGPDLIMIWAWGDVLTLKPSLAPIDEYISDEARDSLAGWEGVTFDDATYGVPIGLQGLGISYNAALYEQAGLDPESPPTSVDELVDACSALNDAGITPIGGGNKEGYLSGWTYSTLFAGTATADEAAALASYESPMNEPPISTAVDGVMELVDEECFDPNMPATPWYPDGFEKFQTGQAAMQFTIYSQFGYMLDPTIGPDVRFIPSIANTREPEFLPAGAMNVWAVTDFSKHKKVAAELALFQETTKFQQERLDTAGYFPNNKGVTFDEFLTTHEGATALVDSLQGGIKTFLPAHNMQDAKTNDIFQTQIELAMLGEATTQEALDAAEASRQEQFPVLMGTE</sequence>
<dbReference type="PROSITE" id="PS51257">
    <property type="entry name" value="PROKAR_LIPOPROTEIN"/>
    <property type="match status" value="1"/>
</dbReference>
<dbReference type="Gene3D" id="3.40.190.10">
    <property type="entry name" value="Periplasmic binding protein-like II"/>
    <property type="match status" value="2"/>
</dbReference>
<evidence type="ECO:0000313" key="6">
    <source>
        <dbReference type="Proteomes" id="UP001501343"/>
    </source>
</evidence>
<dbReference type="RefSeq" id="WP_248145798.1">
    <property type="nucleotide sequence ID" value="NZ_BAAAOF010000002.1"/>
</dbReference>
<dbReference type="InterPro" id="IPR006059">
    <property type="entry name" value="SBP"/>
</dbReference>
<dbReference type="PANTHER" id="PTHR30061">
    <property type="entry name" value="MALTOSE-BINDING PERIPLASMIC PROTEIN"/>
    <property type="match status" value="1"/>
</dbReference>
<keyword evidence="6" id="KW-1185">Reference proteome</keyword>
<evidence type="ECO:0000313" key="5">
    <source>
        <dbReference type="EMBL" id="GAA1918323.1"/>
    </source>
</evidence>
<keyword evidence="3 4" id="KW-0732">Signal</keyword>
<feature type="signal peptide" evidence="4">
    <location>
        <begin position="1"/>
        <end position="25"/>
    </location>
</feature>
<organism evidence="5 6">
    <name type="scientific">Microbacterium aoyamense</name>
    <dbReference type="NCBI Taxonomy" id="344166"/>
    <lineage>
        <taxon>Bacteria</taxon>
        <taxon>Bacillati</taxon>
        <taxon>Actinomycetota</taxon>
        <taxon>Actinomycetes</taxon>
        <taxon>Micrococcales</taxon>
        <taxon>Microbacteriaceae</taxon>
        <taxon>Microbacterium</taxon>
    </lineage>
</organism>
<dbReference type="Proteomes" id="UP001501343">
    <property type="component" value="Unassembled WGS sequence"/>
</dbReference>
<evidence type="ECO:0000256" key="4">
    <source>
        <dbReference type="SAM" id="SignalP"/>
    </source>
</evidence>
<accession>A0ABN2PCM7</accession>
<keyword evidence="2" id="KW-0813">Transport</keyword>
<gene>
    <name evidence="5" type="ORF">GCM10009775_08620</name>
</gene>